<dbReference type="PANTHER" id="PTHR41521">
    <property type="match status" value="1"/>
</dbReference>
<dbReference type="Pfam" id="PF07045">
    <property type="entry name" value="DUF1330"/>
    <property type="match status" value="1"/>
</dbReference>
<evidence type="ECO:0000259" key="1">
    <source>
        <dbReference type="Pfam" id="PF07045"/>
    </source>
</evidence>
<evidence type="ECO:0000313" key="2">
    <source>
        <dbReference type="EMBL" id="QLI82428.1"/>
    </source>
</evidence>
<organism evidence="2 3">
    <name type="scientific">Chitinibacter fontanus</name>
    <dbReference type="NCBI Taxonomy" id="1737446"/>
    <lineage>
        <taxon>Bacteria</taxon>
        <taxon>Pseudomonadati</taxon>
        <taxon>Pseudomonadota</taxon>
        <taxon>Betaproteobacteria</taxon>
        <taxon>Neisseriales</taxon>
        <taxon>Chitinibacteraceae</taxon>
        <taxon>Chitinibacter</taxon>
    </lineage>
</organism>
<dbReference type="RefSeq" id="WP_180306508.1">
    <property type="nucleotide sequence ID" value="NZ_CP058952.1"/>
</dbReference>
<proteinExistence type="predicted"/>
<dbReference type="InterPro" id="IPR010753">
    <property type="entry name" value="DUF1330"/>
</dbReference>
<dbReference type="Proteomes" id="UP000510822">
    <property type="component" value="Chromosome"/>
</dbReference>
<feature type="domain" description="DUF1330" evidence="1">
    <location>
        <begin position="3"/>
        <end position="95"/>
    </location>
</feature>
<protein>
    <submittedName>
        <fullName evidence="2">DUF1330 domain-containing protein</fullName>
    </submittedName>
</protein>
<dbReference type="PANTHER" id="PTHR41521:SF4">
    <property type="entry name" value="BLR0684 PROTEIN"/>
    <property type="match status" value="1"/>
</dbReference>
<reference evidence="2 3" key="1">
    <citation type="journal article" date="2016" name="Int. J. Syst. Evol. Microbiol.">
        <title>Chitinibacter fontanus sp. nov., isolated from a spring.</title>
        <authorList>
            <person name="Sheu S.Y."/>
            <person name="Li Y.S."/>
            <person name="Young C.C."/>
            <person name="Chen W.M."/>
        </authorList>
    </citation>
    <scope>NUCLEOTIDE SEQUENCE [LARGE SCALE GENOMIC DNA]</scope>
    <source>
        <strain evidence="2 3">STM-7</strain>
    </source>
</reference>
<gene>
    <name evidence="2" type="ORF">HZU75_13330</name>
</gene>
<dbReference type="EMBL" id="CP058952">
    <property type="protein sequence ID" value="QLI82428.1"/>
    <property type="molecule type" value="Genomic_DNA"/>
</dbReference>
<accession>A0A7D5ZHF9</accession>
<dbReference type="AlphaFoldDB" id="A0A7D5ZHF9"/>
<dbReference type="KEGG" id="cfon:HZU75_13330"/>
<dbReference type="SUPFAM" id="SSF54909">
    <property type="entry name" value="Dimeric alpha+beta barrel"/>
    <property type="match status" value="1"/>
</dbReference>
<keyword evidence="3" id="KW-1185">Reference proteome</keyword>
<evidence type="ECO:0000313" key="3">
    <source>
        <dbReference type="Proteomes" id="UP000510822"/>
    </source>
</evidence>
<dbReference type="Gene3D" id="3.30.70.100">
    <property type="match status" value="1"/>
</dbReference>
<name>A0A7D5ZHF9_9NEIS</name>
<sequence>MAKGYWIVRLDISNLEPFQAYVAANGAALAQYGAKYLARAGQYQCVEGNTRSRNTIVEFPTYQAALDCYHSVPYQNAKALRDGACEIDLVIVEGYEGVQPG</sequence>
<dbReference type="InterPro" id="IPR011008">
    <property type="entry name" value="Dimeric_a/b-barrel"/>
</dbReference>